<dbReference type="Proteomes" id="UP000046392">
    <property type="component" value="Unplaced"/>
</dbReference>
<evidence type="ECO:0000313" key="3">
    <source>
        <dbReference type="WBParaSite" id="SPAL_0001349200.1"/>
    </source>
</evidence>
<feature type="signal peptide" evidence="1">
    <location>
        <begin position="1"/>
        <end position="18"/>
    </location>
</feature>
<protein>
    <submittedName>
        <fullName evidence="3">Uncharacterized protein</fullName>
    </submittedName>
</protein>
<proteinExistence type="predicted"/>
<sequence length="89" mass="10467">MRTIYIIFLLGFFNAFDSYGSMHSIIIKKCDKKECEKICKKEYKIGDCKFHGHRVKSTDMYELISKCECRNGNIEEIKTLKKKVASYKV</sequence>
<dbReference type="WBParaSite" id="SPAL_0001349200.1">
    <property type="protein sequence ID" value="SPAL_0001349200.1"/>
    <property type="gene ID" value="SPAL_0001349200"/>
</dbReference>
<feature type="chain" id="PRO_5005895438" evidence="1">
    <location>
        <begin position="19"/>
        <end position="89"/>
    </location>
</feature>
<accession>A0A0N5C6C2</accession>
<evidence type="ECO:0000313" key="2">
    <source>
        <dbReference type="Proteomes" id="UP000046392"/>
    </source>
</evidence>
<reference evidence="3" key="1">
    <citation type="submission" date="2017-02" db="UniProtKB">
        <authorList>
            <consortium name="WormBaseParasite"/>
        </authorList>
    </citation>
    <scope>IDENTIFICATION</scope>
</reference>
<evidence type="ECO:0000256" key="1">
    <source>
        <dbReference type="SAM" id="SignalP"/>
    </source>
</evidence>
<keyword evidence="1" id="KW-0732">Signal</keyword>
<dbReference type="AlphaFoldDB" id="A0A0N5C6C2"/>
<keyword evidence="2" id="KW-1185">Reference proteome</keyword>
<organism evidence="2 3">
    <name type="scientific">Strongyloides papillosus</name>
    <name type="common">Intestinal threadworm</name>
    <dbReference type="NCBI Taxonomy" id="174720"/>
    <lineage>
        <taxon>Eukaryota</taxon>
        <taxon>Metazoa</taxon>
        <taxon>Ecdysozoa</taxon>
        <taxon>Nematoda</taxon>
        <taxon>Chromadorea</taxon>
        <taxon>Rhabditida</taxon>
        <taxon>Tylenchina</taxon>
        <taxon>Panagrolaimomorpha</taxon>
        <taxon>Strongyloidoidea</taxon>
        <taxon>Strongyloididae</taxon>
        <taxon>Strongyloides</taxon>
    </lineage>
</organism>
<name>A0A0N5C6C2_STREA</name>